<organism evidence="2 3">
    <name type="scientific">Heterodermia speciosa</name>
    <dbReference type="NCBI Taxonomy" id="116794"/>
    <lineage>
        <taxon>Eukaryota</taxon>
        <taxon>Fungi</taxon>
        <taxon>Dikarya</taxon>
        <taxon>Ascomycota</taxon>
        <taxon>Pezizomycotina</taxon>
        <taxon>Lecanoromycetes</taxon>
        <taxon>OSLEUM clade</taxon>
        <taxon>Lecanoromycetidae</taxon>
        <taxon>Caliciales</taxon>
        <taxon>Physciaceae</taxon>
        <taxon>Heterodermia</taxon>
    </lineage>
</organism>
<dbReference type="AlphaFoldDB" id="A0A8H3EZH1"/>
<dbReference type="OrthoDB" id="3526025at2759"/>
<reference evidence="2" key="1">
    <citation type="submission" date="2021-03" db="EMBL/GenBank/DDBJ databases">
        <authorList>
            <person name="Tagirdzhanova G."/>
        </authorList>
    </citation>
    <scope>NUCLEOTIDE SEQUENCE</scope>
</reference>
<keyword evidence="3" id="KW-1185">Reference proteome</keyword>
<accession>A0A8H3EZH1</accession>
<evidence type="ECO:0000256" key="1">
    <source>
        <dbReference type="SAM" id="MobiDB-lite"/>
    </source>
</evidence>
<gene>
    <name evidence="2" type="ORF">HETSPECPRED_001986</name>
</gene>
<sequence length="273" mass="30142">MGDRPQPPDEELKATYERAIQDGRRLYQESMRFTVREPPNGSIQSLYRVVTGYCKTATDYETEMAANNLSTGGVLFVDVSSRKKWAETAYSHHVSGRTGLLLVHEIAKDRDKNTAANRLRASEVGWQSRLLGASGAGVRPSRLRCIAVSHIINENTTRLCADVVFEGSRRSSVTLEKEHGHHEYTDQDDVFYAILGSVLGKVAHNMMMDHRAAIGYKVVDRDLLAPTLRAAVAEASFLGTATAGARTEKKKNEPVGYDRVDAPSQHRPDLGGD</sequence>
<feature type="region of interest" description="Disordered" evidence="1">
    <location>
        <begin position="244"/>
        <end position="273"/>
    </location>
</feature>
<comment type="caution">
    <text evidence="2">The sequence shown here is derived from an EMBL/GenBank/DDBJ whole genome shotgun (WGS) entry which is preliminary data.</text>
</comment>
<evidence type="ECO:0000313" key="3">
    <source>
        <dbReference type="Proteomes" id="UP000664521"/>
    </source>
</evidence>
<dbReference type="EMBL" id="CAJPDS010000014">
    <property type="protein sequence ID" value="CAF9914460.1"/>
    <property type="molecule type" value="Genomic_DNA"/>
</dbReference>
<proteinExistence type="predicted"/>
<protein>
    <submittedName>
        <fullName evidence="2">Uncharacterized protein</fullName>
    </submittedName>
</protein>
<name>A0A8H3EZH1_9LECA</name>
<evidence type="ECO:0000313" key="2">
    <source>
        <dbReference type="EMBL" id="CAF9914460.1"/>
    </source>
</evidence>
<feature type="compositionally biased region" description="Basic and acidic residues" evidence="1">
    <location>
        <begin position="246"/>
        <end position="273"/>
    </location>
</feature>
<dbReference type="Proteomes" id="UP000664521">
    <property type="component" value="Unassembled WGS sequence"/>
</dbReference>